<keyword evidence="4" id="KW-1185">Reference proteome</keyword>
<dbReference type="InterPro" id="IPR006840">
    <property type="entry name" value="ChaC"/>
</dbReference>
<reference evidence="4" key="1">
    <citation type="journal article" date="2019" name="Int. J. Syst. Evol. Microbiol.">
        <title>The Global Catalogue of Microorganisms (GCM) 10K type strain sequencing project: providing services to taxonomists for standard genome sequencing and annotation.</title>
        <authorList>
            <consortium name="The Broad Institute Genomics Platform"/>
            <consortium name="The Broad Institute Genome Sequencing Center for Infectious Disease"/>
            <person name="Wu L."/>
            <person name="Ma J."/>
        </authorList>
    </citation>
    <scope>NUCLEOTIDE SEQUENCE [LARGE SCALE GENOMIC DNA]</scope>
    <source>
        <strain evidence="4">CCUG 55328</strain>
    </source>
</reference>
<keyword evidence="2" id="KW-0456">Lyase</keyword>
<dbReference type="RefSeq" id="WP_380790053.1">
    <property type="nucleotide sequence ID" value="NZ_JBHTKR010000003.1"/>
</dbReference>
<dbReference type="CDD" id="cd06661">
    <property type="entry name" value="GGCT_like"/>
    <property type="match status" value="1"/>
</dbReference>
<proteinExistence type="predicted"/>
<dbReference type="InterPro" id="IPR013024">
    <property type="entry name" value="GGCT-like"/>
</dbReference>
<dbReference type="PANTHER" id="PTHR12192">
    <property type="entry name" value="CATION TRANSPORT PROTEIN CHAC-RELATED"/>
    <property type="match status" value="1"/>
</dbReference>
<evidence type="ECO:0000313" key="4">
    <source>
        <dbReference type="Proteomes" id="UP001597151"/>
    </source>
</evidence>
<comment type="caution">
    <text evidence="3">The sequence shown here is derived from an EMBL/GenBank/DDBJ whole genome shotgun (WGS) entry which is preliminary data.</text>
</comment>
<organism evidence="3 4">
    <name type="scientific">Seohaeicola saemankumensis</name>
    <dbReference type="NCBI Taxonomy" id="481181"/>
    <lineage>
        <taxon>Bacteria</taxon>
        <taxon>Pseudomonadati</taxon>
        <taxon>Pseudomonadota</taxon>
        <taxon>Alphaproteobacteria</taxon>
        <taxon>Rhodobacterales</taxon>
        <taxon>Roseobacteraceae</taxon>
        <taxon>Seohaeicola</taxon>
    </lineage>
</organism>
<dbReference type="PANTHER" id="PTHR12192:SF2">
    <property type="entry name" value="GLUTATHIONE-SPECIFIC GAMMA-GLUTAMYLCYCLOTRANSFERASE 2"/>
    <property type="match status" value="1"/>
</dbReference>
<dbReference type="Pfam" id="PF04752">
    <property type="entry name" value="ChaC"/>
    <property type="match status" value="1"/>
</dbReference>
<dbReference type="Proteomes" id="UP001597151">
    <property type="component" value="Unassembled WGS sequence"/>
</dbReference>
<dbReference type="Gene3D" id="3.10.490.10">
    <property type="entry name" value="Gamma-glutamyl cyclotransferase-like"/>
    <property type="match status" value="1"/>
</dbReference>
<dbReference type="SUPFAM" id="SSF110857">
    <property type="entry name" value="Gamma-glutamyl cyclotransferase-like"/>
    <property type="match status" value="1"/>
</dbReference>
<accession>A0ABW3TEN6</accession>
<gene>
    <name evidence="3" type="ORF">ACFQ3C_07460</name>
</gene>
<dbReference type="EMBL" id="JBHTKR010000003">
    <property type="protein sequence ID" value="MFD1194502.1"/>
    <property type="molecule type" value="Genomic_DNA"/>
</dbReference>
<sequence length="242" mass="27688">MPFPEHVFKHTPALRKLVTPPDSSEMRFGQERFAELDEQAEAEGWPPGWRMDHDTREANRQAVLSGRWTQDLWVFAYGSLIWDPAVYVEEYRRGVLTGWRRSFCMRLEGGRGSHARPGLMAALDQGGQCDGVVFKIAAGLVDQETKFMWRREMFADAYCPVFLEVSTPQGPVDALVFIMDRTNRRYMPDLPIEEAARMIALAEGGLGSNFEYLHSLVTHLDELGIQDDDIQKLHAFAHRCRE</sequence>
<protein>
    <recommendedName>
        <fullName evidence="1">glutathione-specific gamma-glutamylcyclotransferase</fullName>
        <ecNumber evidence="1">4.3.2.7</ecNumber>
    </recommendedName>
</protein>
<dbReference type="EC" id="4.3.2.7" evidence="1"/>
<evidence type="ECO:0000256" key="2">
    <source>
        <dbReference type="ARBA" id="ARBA00023239"/>
    </source>
</evidence>
<evidence type="ECO:0000256" key="1">
    <source>
        <dbReference type="ARBA" id="ARBA00012344"/>
    </source>
</evidence>
<evidence type="ECO:0000313" key="3">
    <source>
        <dbReference type="EMBL" id="MFD1194502.1"/>
    </source>
</evidence>
<name>A0ABW3TEN6_9RHOB</name>
<dbReference type="InterPro" id="IPR036568">
    <property type="entry name" value="GGCT-like_sf"/>
</dbReference>